<dbReference type="CDD" id="cd06225">
    <property type="entry name" value="HAMP"/>
    <property type="match status" value="1"/>
</dbReference>
<proteinExistence type="predicted"/>
<dbReference type="CDD" id="cd00082">
    <property type="entry name" value="HisKA"/>
    <property type="match status" value="1"/>
</dbReference>
<evidence type="ECO:0000259" key="16">
    <source>
        <dbReference type="PROSITE" id="PS50885"/>
    </source>
</evidence>
<evidence type="ECO:0000256" key="11">
    <source>
        <dbReference type="ARBA" id="ARBA00022989"/>
    </source>
</evidence>
<evidence type="ECO:0000256" key="10">
    <source>
        <dbReference type="ARBA" id="ARBA00022840"/>
    </source>
</evidence>
<dbReference type="InterPro" id="IPR036097">
    <property type="entry name" value="HisK_dim/P_sf"/>
</dbReference>
<keyword evidence="11 14" id="KW-1133">Transmembrane helix</keyword>
<feature type="transmembrane region" description="Helical" evidence="14">
    <location>
        <begin position="162"/>
        <end position="188"/>
    </location>
</feature>
<evidence type="ECO:0000256" key="12">
    <source>
        <dbReference type="ARBA" id="ARBA00023012"/>
    </source>
</evidence>
<dbReference type="InterPro" id="IPR003660">
    <property type="entry name" value="HAMP_dom"/>
</dbReference>
<feature type="domain" description="Histidine kinase" evidence="15">
    <location>
        <begin position="245"/>
        <end position="460"/>
    </location>
</feature>
<reference evidence="17 18" key="1">
    <citation type="submission" date="2014-11" db="EMBL/GenBank/DDBJ databases">
        <title>Genome sequence and analysis of novel Kurthia sp.</title>
        <authorList>
            <person name="Lawson J.N."/>
            <person name="Gonzalez J.E."/>
            <person name="Rinauldi L."/>
            <person name="Xuan Z."/>
            <person name="Firman A."/>
            <person name="Shaddox L."/>
            <person name="Trudeau A."/>
            <person name="Shah S."/>
            <person name="Reiman D."/>
        </authorList>
    </citation>
    <scope>NUCLEOTIDE SEQUENCE [LARGE SCALE GENOMIC DNA]</scope>
    <source>
        <strain evidence="17 18">3B1D</strain>
    </source>
</reference>
<evidence type="ECO:0000256" key="3">
    <source>
        <dbReference type="ARBA" id="ARBA00012438"/>
    </source>
</evidence>
<dbReference type="InterPro" id="IPR003661">
    <property type="entry name" value="HisK_dim/P_dom"/>
</dbReference>
<dbReference type="Pfam" id="PF00512">
    <property type="entry name" value="HisKA"/>
    <property type="match status" value="1"/>
</dbReference>
<sequence>MKKLSTKIWLLVVSFLVFTVLFMYALTNFLYERLYVQDTKQSMIEVGTKLTGMYEGGKVKDDFVEAVDRYNMYSNINVFAVRNPRELSACVPFDIEYDTLIGPEERQQLLQGNTVTKQGYEKRFDRQLISVVVPLVDNERLEGILYLYFPLEKITELASKDITLIIIAALLFLAFMTFITIKGIGVIMKPLKRLQKASHDMAHGDYTTRVKVTSKDEIGQLSQTFNEMATSIQKSDEQQKEFLANVSHELRTPISYIKGYSEALANGLIPKEDCDEKLGLIAREAERMEKLTTELLQLSRAEQIEKIELMPLVLAESLREATALAEQRAQVKQMRLVVEADEELIVEADEEKLKQIVVNLIENAIRYSDAGTTVFVSACREGKTAKLQVKDYGIGIPAKDLPHVSERFYRVNKARSRSDGGSGLGLSIVDQLIKVHHGSWKIDSIVGKGTTVTLYLPLYAFEDM</sequence>
<dbReference type="PROSITE" id="PS50885">
    <property type="entry name" value="HAMP"/>
    <property type="match status" value="1"/>
</dbReference>
<comment type="caution">
    <text evidence="17">The sequence shown here is derived from an EMBL/GenBank/DDBJ whole genome shotgun (WGS) entry which is preliminary data.</text>
</comment>
<keyword evidence="10" id="KW-0067">ATP-binding</keyword>
<dbReference type="CDD" id="cd00075">
    <property type="entry name" value="HATPase"/>
    <property type="match status" value="1"/>
</dbReference>
<dbReference type="InterPro" id="IPR003594">
    <property type="entry name" value="HATPase_dom"/>
</dbReference>
<dbReference type="GO" id="GO:0000155">
    <property type="term" value="F:phosphorelay sensor kinase activity"/>
    <property type="evidence" value="ECO:0007669"/>
    <property type="project" value="InterPro"/>
</dbReference>
<protein>
    <recommendedName>
        <fullName evidence="3">histidine kinase</fullName>
        <ecNumber evidence="3">2.7.13.3</ecNumber>
    </recommendedName>
</protein>
<dbReference type="PRINTS" id="PR00344">
    <property type="entry name" value="BCTRLSENSOR"/>
</dbReference>
<evidence type="ECO:0000313" key="17">
    <source>
        <dbReference type="EMBL" id="RUS53811.1"/>
    </source>
</evidence>
<evidence type="ECO:0000256" key="9">
    <source>
        <dbReference type="ARBA" id="ARBA00022777"/>
    </source>
</evidence>
<feature type="domain" description="HAMP" evidence="16">
    <location>
        <begin position="185"/>
        <end position="237"/>
    </location>
</feature>
<evidence type="ECO:0000256" key="14">
    <source>
        <dbReference type="SAM" id="Phobius"/>
    </source>
</evidence>
<dbReference type="InterPro" id="IPR004358">
    <property type="entry name" value="Sig_transdc_His_kin-like_C"/>
</dbReference>
<dbReference type="EC" id="2.7.13.3" evidence="3"/>
<dbReference type="PANTHER" id="PTHR45528">
    <property type="entry name" value="SENSOR HISTIDINE KINASE CPXA"/>
    <property type="match status" value="1"/>
</dbReference>
<evidence type="ECO:0000256" key="8">
    <source>
        <dbReference type="ARBA" id="ARBA00022741"/>
    </source>
</evidence>
<dbReference type="SMART" id="SM00304">
    <property type="entry name" value="HAMP"/>
    <property type="match status" value="1"/>
</dbReference>
<dbReference type="SUPFAM" id="SSF47384">
    <property type="entry name" value="Homodimeric domain of signal transducing histidine kinase"/>
    <property type="match status" value="1"/>
</dbReference>
<dbReference type="SUPFAM" id="SSF158472">
    <property type="entry name" value="HAMP domain-like"/>
    <property type="match status" value="1"/>
</dbReference>
<dbReference type="SMART" id="SM00387">
    <property type="entry name" value="HATPase_c"/>
    <property type="match status" value="1"/>
</dbReference>
<dbReference type="PROSITE" id="PS50109">
    <property type="entry name" value="HIS_KIN"/>
    <property type="match status" value="1"/>
</dbReference>
<keyword evidence="18" id="KW-1185">Reference proteome</keyword>
<keyword evidence="5" id="KW-0597">Phosphoprotein</keyword>
<accession>A0A433RRK2</accession>
<evidence type="ECO:0000256" key="6">
    <source>
        <dbReference type="ARBA" id="ARBA00022679"/>
    </source>
</evidence>
<dbReference type="InterPro" id="IPR050398">
    <property type="entry name" value="HssS/ArlS-like"/>
</dbReference>
<dbReference type="FunFam" id="3.30.565.10:FF:000006">
    <property type="entry name" value="Sensor histidine kinase WalK"/>
    <property type="match status" value="1"/>
</dbReference>
<keyword evidence="4" id="KW-1003">Cell membrane</keyword>
<dbReference type="Pfam" id="PF02518">
    <property type="entry name" value="HATPase_c"/>
    <property type="match status" value="1"/>
</dbReference>
<dbReference type="EMBL" id="JTFC01000033">
    <property type="protein sequence ID" value="RUS53811.1"/>
    <property type="molecule type" value="Genomic_DNA"/>
</dbReference>
<dbReference type="SMART" id="SM00388">
    <property type="entry name" value="HisKA"/>
    <property type="match status" value="1"/>
</dbReference>
<comment type="catalytic activity">
    <reaction evidence="1">
        <text>ATP + protein L-histidine = ADP + protein N-phospho-L-histidine.</text>
        <dbReference type="EC" id="2.7.13.3"/>
    </reaction>
</comment>
<name>A0A433RRK2_9BACL</name>
<gene>
    <name evidence="17" type="ORF">QI30_14005</name>
</gene>
<dbReference type="OrthoDB" id="3436at2"/>
<dbReference type="RefSeq" id="WP_126991236.1">
    <property type="nucleotide sequence ID" value="NZ_JTFC01000033.1"/>
</dbReference>
<dbReference type="FunFam" id="1.10.287.130:FF:000001">
    <property type="entry name" value="Two-component sensor histidine kinase"/>
    <property type="match status" value="1"/>
</dbReference>
<dbReference type="Gene3D" id="1.10.287.130">
    <property type="match status" value="1"/>
</dbReference>
<keyword evidence="6" id="KW-0808">Transferase</keyword>
<dbReference type="InterPro" id="IPR036890">
    <property type="entry name" value="HATPase_C_sf"/>
</dbReference>
<keyword evidence="7 14" id="KW-0812">Transmembrane</keyword>
<dbReference type="GO" id="GO:0005524">
    <property type="term" value="F:ATP binding"/>
    <property type="evidence" value="ECO:0007669"/>
    <property type="project" value="UniProtKB-KW"/>
</dbReference>
<comment type="subcellular location">
    <subcellularLocation>
        <location evidence="2">Cell membrane</location>
        <topology evidence="2">Multi-pass membrane protein</topology>
    </subcellularLocation>
</comment>
<evidence type="ECO:0000256" key="1">
    <source>
        <dbReference type="ARBA" id="ARBA00000085"/>
    </source>
</evidence>
<feature type="transmembrane region" description="Helical" evidence="14">
    <location>
        <begin position="7"/>
        <end position="26"/>
    </location>
</feature>
<organism evidence="17 18">
    <name type="scientific">Candidatus Kurthia intestinigallinarum</name>
    <dbReference type="NCBI Taxonomy" id="1562256"/>
    <lineage>
        <taxon>Bacteria</taxon>
        <taxon>Bacillati</taxon>
        <taxon>Bacillota</taxon>
        <taxon>Bacilli</taxon>
        <taxon>Bacillales</taxon>
        <taxon>Caryophanaceae</taxon>
        <taxon>Kurthia</taxon>
    </lineage>
</organism>
<dbReference type="SUPFAM" id="SSF55874">
    <property type="entry name" value="ATPase domain of HSP90 chaperone/DNA topoisomerase II/histidine kinase"/>
    <property type="match status" value="1"/>
</dbReference>
<evidence type="ECO:0000256" key="13">
    <source>
        <dbReference type="ARBA" id="ARBA00023136"/>
    </source>
</evidence>
<keyword evidence="12" id="KW-0902">Two-component regulatory system</keyword>
<keyword evidence="13 14" id="KW-0472">Membrane</keyword>
<evidence type="ECO:0000256" key="2">
    <source>
        <dbReference type="ARBA" id="ARBA00004651"/>
    </source>
</evidence>
<keyword evidence="8" id="KW-0547">Nucleotide-binding</keyword>
<evidence type="ECO:0000256" key="5">
    <source>
        <dbReference type="ARBA" id="ARBA00022553"/>
    </source>
</evidence>
<keyword evidence="9 17" id="KW-0418">Kinase</keyword>
<dbReference type="Gene3D" id="6.10.340.10">
    <property type="match status" value="1"/>
</dbReference>
<evidence type="ECO:0000256" key="7">
    <source>
        <dbReference type="ARBA" id="ARBA00022692"/>
    </source>
</evidence>
<dbReference type="Pfam" id="PF00672">
    <property type="entry name" value="HAMP"/>
    <property type="match status" value="1"/>
</dbReference>
<dbReference type="InterPro" id="IPR005467">
    <property type="entry name" value="His_kinase_dom"/>
</dbReference>
<evidence type="ECO:0000259" key="15">
    <source>
        <dbReference type="PROSITE" id="PS50109"/>
    </source>
</evidence>
<evidence type="ECO:0000256" key="4">
    <source>
        <dbReference type="ARBA" id="ARBA00022475"/>
    </source>
</evidence>
<dbReference type="Proteomes" id="UP000288623">
    <property type="component" value="Unassembled WGS sequence"/>
</dbReference>
<evidence type="ECO:0000313" key="18">
    <source>
        <dbReference type="Proteomes" id="UP000288623"/>
    </source>
</evidence>
<dbReference type="GO" id="GO:0005886">
    <property type="term" value="C:plasma membrane"/>
    <property type="evidence" value="ECO:0007669"/>
    <property type="project" value="UniProtKB-SubCell"/>
</dbReference>
<dbReference type="PANTHER" id="PTHR45528:SF1">
    <property type="entry name" value="SENSOR HISTIDINE KINASE CPXA"/>
    <property type="match status" value="1"/>
</dbReference>
<dbReference type="AlphaFoldDB" id="A0A433RRK2"/>
<dbReference type="Gene3D" id="3.30.565.10">
    <property type="entry name" value="Histidine kinase-like ATPase, C-terminal domain"/>
    <property type="match status" value="1"/>
</dbReference>